<comment type="caution">
    <text evidence="1">The sequence shown here is derived from an EMBL/GenBank/DDBJ whole genome shotgun (WGS) entry which is preliminary data.</text>
</comment>
<evidence type="ECO:0000313" key="1">
    <source>
        <dbReference type="EMBL" id="KAK9325817.1"/>
    </source>
</evidence>
<gene>
    <name evidence="1" type="ORF">V1517DRAFT_304966</name>
</gene>
<evidence type="ECO:0000313" key="2">
    <source>
        <dbReference type="Proteomes" id="UP001489719"/>
    </source>
</evidence>
<dbReference type="Proteomes" id="UP001489719">
    <property type="component" value="Unassembled WGS sequence"/>
</dbReference>
<organism evidence="1 2">
    <name type="scientific">Lipomyces orientalis</name>
    <dbReference type="NCBI Taxonomy" id="1233043"/>
    <lineage>
        <taxon>Eukaryota</taxon>
        <taxon>Fungi</taxon>
        <taxon>Dikarya</taxon>
        <taxon>Ascomycota</taxon>
        <taxon>Saccharomycotina</taxon>
        <taxon>Lipomycetes</taxon>
        <taxon>Lipomycetales</taxon>
        <taxon>Lipomycetaceae</taxon>
        <taxon>Lipomyces</taxon>
    </lineage>
</organism>
<proteinExistence type="predicted"/>
<dbReference type="EMBL" id="MU970038">
    <property type="protein sequence ID" value="KAK9325817.1"/>
    <property type="molecule type" value="Genomic_DNA"/>
</dbReference>
<reference evidence="2" key="1">
    <citation type="journal article" date="2024" name="Front. Bioeng. Biotechnol.">
        <title>Genome-scale model development and genomic sequencing of the oleaginous clade Lipomyces.</title>
        <authorList>
            <person name="Czajka J.J."/>
            <person name="Han Y."/>
            <person name="Kim J."/>
            <person name="Mondo S.J."/>
            <person name="Hofstad B.A."/>
            <person name="Robles A."/>
            <person name="Haridas S."/>
            <person name="Riley R."/>
            <person name="LaButti K."/>
            <person name="Pangilinan J."/>
            <person name="Andreopoulos W."/>
            <person name="Lipzen A."/>
            <person name="Yan J."/>
            <person name="Wang M."/>
            <person name="Ng V."/>
            <person name="Grigoriev I.V."/>
            <person name="Spatafora J.W."/>
            <person name="Magnuson J.K."/>
            <person name="Baker S.E."/>
            <person name="Pomraning K.R."/>
        </authorList>
    </citation>
    <scope>NUCLEOTIDE SEQUENCE [LARGE SCALE GENOMIC DNA]</scope>
    <source>
        <strain evidence="2">CBS 10300</strain>
    </source>
</reference>
<accession>A0ACC3TX93</accession>
<keyword evidence="2" id="KW-1185">Reference proteome</keyword>
<name>A0ACC3TX93_9ASCO</name>
<protein>
    <submittedName>
        <fullName evidence="1">Uncharacterized protein</fullName>
    </submittedName>
</protein>
<sequence length="112" mass="12701">MLLEGAVVLIVGSTADLDFLILQLISSRCRVYISGLSHESASFQRAKSRLHDVNLVYLTEDSESYNSDSDENERDIEDIMHEFVRRESRLDLIILSSASNEEKVHPMAKIAF</sequence>